<dbReference type="InterPro" id="IPR029064">
    <property type="entry name" value="Ribosomal_eL30-like_sf"/>
</dbReference>
<dbReference type="Gene3D" id="3.40.1280.10">
    <property type="match status" value="1"/>
</dbReference>
<gene>
    <name evidence="5" type="ORF">VB739_13310</name>
</gene>
<dbReference type="Pfam" id="PF22435">
    <property type="entry name" value="MRM3-like_sub_bind"/>
    <property type="match status" value="1"/>
</dbReference>
<dbReference type="SUPFAM" id="SSF75217">
    <property type="entry name" value="alpha/beta knot"/>
    <property type="match status" value="1"/>
</dbReference>
<evidence type="ECO:0000256" key="3">
    <source>
        <dbReference type="ARBA" id="ARBA00022679"/>
    </source>
</evidence>
<protein>
    <submittedName>
        <fullName evidence="5">RNA methyltransferase</fullName>
    </submittedName>
</protein>
<comment type="similarity">
    <text evidence="1">Belongs to the class IV-like SAM-binding methyltransferase superfamily. RNA methyltransferase TrmH family.</text>
</comment>
<dbReference type="SMART" id="SM00967">
    <property type="entry name" value="SpoU_sub_bind"/>
    <property type="match status" value="1"/>
</dbReference>
<feature type="domain" description="RNA 2-O ribose methyltransferase substrate binding" evidence="4">
    <location>
        <begin position="44"/>
        <end position="117"/>
    </location>
</feature>
<dbReference type="InterPro" id="IPR013123">
    <property type="entry name" value="SpoU_subst-bd"/>
</dbReference>
<comment type="caution">
    <text evidence="5">The sequence shown here is derived from an EMBL/GenBank/DDBJ whole genome shotgun (WGS) entry which is preliminary data.</text>
</comment>
<dbReference type="InterPro" id="IPR029028">
    <property type="entry name" value="Alpha/beta_knot_MTases"/>
</dbReference>
<organism evidence="5 6">
    <name type="scientific">Cyanobium gracile UHCC 0281</name>
    <dbReference type="NCBI Taxonomy" id="3110309"/>
    <lineage>
        <taxon>Bacteria</taxon>
        <taxon>Bacillati</taxon>
        <taxon>Cyanobacteriota</taxon>
        <taxon>Cyanophyceae</taxon>
        <taxon>Synechococcales</taxon>
        <taxon>Prochlorococcaceae</taxon>
        <taxon>Cyanobium</taxon>
    </lineage>
</organism>
<dbReference type="GO" id="GO:0032259">
    <property type="term" value="P:methylation"/>
    <property type="evidence" value="ECO:0007669"/>
    <property type="project" value="UniProtKB-KW"/>
</dbReference>
<proteinExistence type="inferred from homology"/>
<dbReference type="Gene3D" id="3.30.1330.30">
    <property type="match status" value="1"/>
</dbReference>
<dbReference type="Proteomes" id="UP001302329">
    <property type="component" value="Unassembled WGS sequence"/>
</dbReference>
<dbReference type="RefSeq" id="WP_323357516.1">
    <property type="nucleotide sequence ID" value="NZ_JAYGHY010000054.1"/>
</dbReference>
<keyword evidence="3" id="KW-0808">Transferase</keyword>
<dbReference type="PANTHER" id="PTHR43191">
    <property type="entry name" value="RRNA METHYLTRANSFERASE 3"/>
    <property type="match status" value="1"/>
</dbReference>
<dbReference type="GO" id="GO:0008168">
    <property type="term" value="F:methyltransferase activity"/>
    <property type="evidence" value="ECO:0007669"/>
    <property type="project" value="UniProtKB-KW"/>
</dbReference>
<keyword evidence="6" id="KW-1185">Reference proteome</keyword>
<dbReference type="PANTHER" id="PTHR43191:SF2">
    <property type="entry name" value="RRNA METHYLTRANSFERASE 3, MITOCHONDRIAL"/>
    <property type="match status" value="1"/>
</dbReference>
<dbReference type="EMBL" id="JAYGHY010000054">
    <property type="protein sequence ID" value="MEA5443534.1"/>
    <property type="molecule type" value="Genomic_DNA"/>
</dbReference>
<reference evidence="5 6" key="1">
    <citation type="submission" date="2023-12" db="EMBL/GenBank/DDBJ databases">
        <title>Baltic Sea Cyanobacteria.</title>
        <authorList>
            <person name="Delbaje E."/>
            <person name="Fewer D.P."/>
            <person name="Shishido T.K."/>
        </authorList>
    </citation>
    <scope>NUCLEOTIDE SEQUENCE [LARGE SCALE GENOMIC DNA]</scope>
    <source>
        <strain evidence="5 6">UHCC 0281</strain>
    </source>
</reference>
<dbReference type="InterPro" id="IPR053888">
    <property type="entry name" value="MRM3-like_sub_bind"/>
</dbReference>
<evidence type="ECO:0000313" key="5">
    <source>
        <dbReference type="EMBL" id="MEA5443534.1"/>
    </source>
</evidence>
<dbReference type="InterPro" id="IPR001537">
    <property type="entry name" value="SpoU_MeTrfase"/>
</dbReference>
<dbReference type="InterPro" id="IPR029026">
    <property type="entry name" value="tRNA_m1G_MTases_N"/>
</dbReference>
<name>A0ABU5SYG4_9CYAN</name>
<evidence type="ECO:0000313" key="6">
    <source>
        <dbReference type="Proteomes" id="UP001302329"/>
    </source>
</evidence>
<dbReference type="SUPFAM" id="SSF55315">
    <property type="entry name" value="L30e-like"/>
    <property type="match status" value="1"/>
</dbReference>
<dbReference type="InterPro" id="IPR051259">
    <property type="entry name" value="rRNA_Methyltransferase"/>
</dbReference>
<keyword evidence="2 5" id="KW-0489">Methyltransferase</keyword>
<evidence type="ECO:0000259" key="4">
    <source>
        <dbReference type="SMART" id="SM00967"/>
    </source>
</evidence>
<sequence>MGFPAERPGQPPGGETIRSVRNPLIQAVRRLHRSSGRLERGLLLLEGTHLLQETLGLGLRPELVLATPDWLERHGVLLERLPEPGRLRSASPEVLAAAATTRHPDGVLLTLAMAQLPAPAAGGSIPGFVLALDRLQDPGNLGTLLRTALAAGVERVWLAEGADPLQPKVLRASSGAALALSIERMTSADLHTRLAEAQGDGLQLVAAMVPEIVGAVRPYWELDWCRPTALLLGNEGAGLAPELSQLADQWVTIPHSPAVESLNVAAAAALLLLERPRQAHGRPAP</sequence>
<accession>A0ABU5SYG4</accession>
<evidence type="ECO:0000256" key="1">
    <source>
        <dbReference type="ARBA" id="ARBA00007228"/>
    </source>
</evidence>
<evidence type="ECO:0000256" key="2">
    <source>
        <dbReference type="ARBA" id="ARBA00022603"/>
    </source>
</evidence>
<dbReference type="Pfam" id="PF00588">
    <property type="entry name" value="SpoU_methylase"/>
    <property type="match status" value="1"/>
</dbReference>
<dbReference type="CDD" id="cd18095">
    <property type="entry name" value="SpoU-like_rRNA-MTase"/>
    <property type="match status" value="1"/>
</dbReference>